<dbReference type="AlphaFoldDB" id="A0A378U2P2"/>
<dbReference type="Proteomes" id="UP000255024">
    <property type="component" value="Unassembled WGS sequence"/>
</dbReference>
<evidence type="ECO:0000313" key="2">
    <source>
        <dbReference type="Proteomes" id="UP000255024"/>
    </source>
</evidence>
<keyword evidence="2" id="KW-1185">Reference proteome</keyword>
<accession>A0A378U2P2</accession>
<gene>
    <name evidence="1" type="ORF">NCTC11179_03014</name>
</gene>
<protein>
    <submittedName>
        <fullName evidence="1">Uncharacterized protein</fullName>
    </submittedName>
</protein>
<evidence type="ECO:0000313" key="1">
    <source>
        <dbReference type="EMBL" id="STZ69508.1"/>
    </source>
</evidence>
<dbReference type="RefSeq" id="WP_115092226.1">
    <property type="nucleotide sequence ID" value="NZ_CP068107.1"/>
</dbReference>
<organism evidence="1 2">
    <name type="scientific">Myroides odoratus</name>
    <name type="common">Flavobacterium odoratum</name>
    <dbReference type="NCBI Taxonomy" id="256"/>
    <lineage>
        <taxon>Bacteria</taxon>
        <taxon>Pseudomonadati</taxon>
        <taxon>Bacteroidota</taxon>
        <taxon>Flavobacteriia</taxon>
        <taxon>Flavobacteriales</taxon>
        <taxon>Flavobacteriaceae</taxon>
        <taxon>Myroides</taxon>
    </lineage>
</organism>
<reference evidence="1 2" key="1">
    <citation type="submission" date="2018-06" db="EMBL/GenBank/DDBJ databases">
        <authorList>
            <consortium name="Pathogen Informatics"/>
            <person name="Doyle S."/>
        </authorList>
    </citation>
    <scope>NUCLEOTIDE SEQUENCE [LARGE SCALE GENOMIC DNA]</scope>
    <source>
        <strain evidence="1 2">NCTC11179</strain>
    </source>
</reference>
<proteinExistence type="predicted"/>
<name>A0A378U2P2_MYROD</name>
<sequence>MMKYNRHIAQFLCLIFVLLGVEKINFFTQQDCEGKQSFCPIANMYVYQLGATPSEDTGKATKSKSCKATNISCETFFIAQVSEQPQTKDRLRFTGKLYFYQPVIHSNPYITLVDPPPNVSVLYNKSSQKELLFVFSLV</sequence>
<dbReference type="EMBL" id="UGQL01000002">
    <property type="protein sequence ID" value="STZ69508.1"/>
    <property type="molecule type" value="Genomic_DNA"/>
</dbReference>